<dbReference type="GO" id="GO:0005737">
    <property type="term" value="C:cytoplasm"/>
    <property type="evidence" value="ECO:0007669"/>
    <property type="project" value="UniProtKB-SubCell"/>
</dbReference>
<comment type="subcellular location">
    <subcellularLocation>
        <location evidence="2">Cytoplasm</location>
    </subcellularLocation>
    <subcellularLocation>
        <location evidence="1">Secreted</location>
        <location evidence="1">Cell wall</location>
    </subcellularLocation>
</comment>
<dbReference type="GO" id="GO:0016614">
    <property type="term" value="F:oxidoreductase activity, acting on CH-OH group of donors"/>
    <property type="evidence" value="ECO:0007669"/>
    <property type="project" value="InterPro"/>
</dbReference>
<dbReference type="Pfam" id="PF00732">
    <property type="entry name" value="GMC_oxred_N"/>
    <property type="match status" value="1"/>
</dbReference>
<evidence type="ECO:0000256" key="5">
    <source>
        <dbReference type="ARBA" id="ARBA00022512"/>
    </source>
</evidence>
<evidence type="ECO:0000259" key="7">
    <source>
        <dbReference type="PROSITE" id="PS00623"/>
    </source>
</evidence>
<dbReference type="PANTHER" id="PTHR11552:SF119">
    <property type="entry name" value="GLUCOSE-METHANOL-CHOLINE OXIDOREDUCTASE N-TERMINAL DOMAIN-CONTAINING PROTEIN"/>
    <property type="match status" value="1"/>
</dbReference>
<reference evidence="10" key="1">
    <citation type="journal article" date="2017" name="Nat. Microbiol.">
        <title>Global analysis of biosynthetic gene clusters reveals vast potential of secondary metabolite production in Penicillium species.</title>
        <authorList>
            <person name="Nielsen J.C."/>
            <person name="Grijseels S."/>
            <person name="Prigent S."/>
            <person name="Ji B."/>
            <person name="Dainat J."/>
            <person name="Nielsen K.F."/>
            <person name="Frisvad J.C."/>
            <person name="Workman M."/>
            <person name="Nielsen J."/>
        </authorList>
    </citation>
    <scope>NUCLEOTIDE SEQUENCE [LARGE SCALE GENOMIC DNA]</scope>
    <source>
        <strain evidence="10">IBT 11843</strain>
    </source>
</reference>
<evidence type="ECO:0000313" key="10">
    <source>
        <dbReference type="Proteomes" id="UP000191522"/>
    </source>
</evidence>
<dbReference type="SUPFAM" id="SSF51905">
    <property type="entry name" value="FAD/NAD(P)-binding domain"/>
    <property type="match status" value="1"/>
</dbReference>
<evidence type="ECO:0000313" key="9">
    <source>
        <dbReference type="EMBL" id="OQD73637.1"/>
    </source>
</evidence>
<organism evidence="9 10">
    <name type="scientific">Penicillium decumbens</name>
    <dbReference type="NCBI Taxonomy" id="69771"/>
    <lineage>
        <taxon>Eukaryota</taxon>
        <taxon>Fungi</taxon>
        <taxon>Dikarya</taxon>
        <taxon>Ascomycota</taxon>
        <taxon>Pezizomycotina</taxon>
        <taxon>Eurotiomycetes</taxon>
        <taxon>Eurotiomycetidae</taxon>
        <taxon>Eurotiales</taxon>
        <taxon>Aspergillaceae</taxon>
        <taxon>Penicillium</taxon>
    </lineage>
</organism>
<evidence type="ECO:0000259" key="8">
    <source>
        <dbReference type="PROSITE" id="PS00624"/>
    </source>
</evidence>
<dbReference type="OrthoDB" id="269227at2759"/>
<dbReference type="InterPro" id="IPR000172">
    <property type="entry name" value="GMC_OxRdtase_N"/>
</dbReference>
<protein>
    <recommendedName>
        <fullName evidence="7 8">Glucose-methanol-choline oxidoreductase N-terminal domain-containing protein</fullName>
    </recommendedName>
</protein>
<feature type="domain" description="Glucose-methanol-choline oxidoreductase N-terminal" evidence="7">
    <location>
        <begin position="87"/>
        <end position="110"/>
    </location>
</feature>
<keyword evidence="4" id="KW-0963">Cytoplasm</keyword>
<keyword evidence="6" id="KW-0285">Flavoprotein</keyword>
<sequence>MTIPEEVDIIICGGGSSGCVPAGRLANLDHNLSVLLIEAGEDNLNNPWVYRPGIYPVNMKLDSKTASFYQSRPSEHLDGRQAIVPCANILGGGSSINFMMYTRASASDYDDFQAKGWTTKELLPLMKKHETYQRACNNPDVHGFEGPIKVSFGNHTYPIAQDFLRAAESQGIPATDDLQDLVTAHGAEHWLKWINRDTGRRSDAAHAVIIENGRAVGVVTIPTKPVDGKEPVRRIFRARKQIIVSAGTLSSPLILQRSGVGDPEKLRRAGVKPLVNLPGVGRNFQDHYLTFSVYRAKPEVDTFDDFIRGDPKVQKKVFEEWNIKGTGPLATNGIDAGVKIRPTPEELKAMEKWPTPEFGSGWKSYFENKPDKPVMHYSVISGWFGDHMLMPPGKFFTMFHFLEYPFSRGSTHIKSADPYETPDFDAGFMNDKRDMAPMVWGYIKSRETARRMNAYAGEVTAMHPQFAFNSPARARDLDLPTTKAYAGPNHISAGIQHGSWSYPLEPGKQPAANLLSSNRHEAHHSLEYGKEDIEHIEKWVQRHVETTWHSLGTCSMAPREGSSIAPHGGVLDERLNVHGVKGLKVCDLSICPDNVGCNTFSTALLIGEKCAVLTAEDLGYSGAALDMKVPTYHAPGDENPQSISFNAERNRPNVAISLAQKVFPIIGNLQLWEKGIAERMTKAGNADFLGRLLFDVVTKRNVLTWVNRNTVERADANDAEHHQVAHWPGCMLADVLPSQEPLAPLLWDILPRAVDPRCAIKRHRDPAAFSSA</sequence>
<dbReference type="PROSITE" id="PS00624">
    <property type="entry name" value="GMC_OXRED_2"/>
    <property type="match status" value="1"/>
</dbReference>
<keyword evidence="6" id="KW-0274">FAD</keyword>
<dbReference type="OMA" id="SWPTPHF"/>
<dbReference type="AlphaFoldDB" id="A0A1V6PA45"/>
<dbReference type="SUPFAM" id="SSF54373">
    <property type="entry name" value="FAD-linked reductases, C-terminal domain"/>
    <property type="match status" value="1"/>
</dbReference>
<gene>
    <name evidence="9" type="ORF">PENDEC_c014G01183</name>
</gene>
<accession>A0A1V6PA45</accession>
<name>A0A1V6PA45_PENDC</name>
<dbReference type="InterPro" id="IPR012132">
    <property type="entry name" value="GMC_OxRdtase"/>
</dbReference>
<dbReference type="InterPro" id="IPR007867">
    <property type="entry name" value="GMC_OxRtase_C"/>
</dbReference>
<evidence type="ECO:0000256" key="6">
    <source>
        <dbReference type="RuleBase" id="RU003968"/>
    </source>
</evidence>
<evidence type="ECO:0000256" key="2">
    <source>
        <dbReference type="ARBA" id="ARBA00004496"/>
    </source>
</evidence>
<dbReference type="PANTHER" id="PTHR11552">
    <property type="entry name" value="GLUCOSE-METHANOL-CHOLINE GMC OXIDOREDUCTASE"/>
    <property type="match status" value="1"/>
</dbReference>
<proteinExistence type="inferred from homology"/>
<dbReference type="EMBL" id="MDYL01000014">
    <property type="protein sequence ID" value="OQD73637.1"/>
    <property type="molecule type" value="Genomic_DNA"/>
</dbReference>
<dbReference type="STRING" id="69771.A0A1V6PA45"/>
<dbReference type="Gene3D" id="3.50.50.60">
    <property type="entry name" value="FAD/NAD(P)-binding domain"/>
    <property type="match status" value="2"/>
</dbReference>
<evidence type="ECO:0000256" key="1">
    <source>
        <dbReference type="ARBA" id="ARBA00004191"/>
    </source>
</evidence>
<dbReference type="InterPro" id="IPR036188">
    <property type="entry name" value="FAD/NAD-bd_sf"/>
</dbReference>
<dbReference type="Gene3D" id="3.30.560.10">
    <property type="entry name" value="Glucose Oxidase, domain 3"/>
    <property type="match status" value="2"/>
</dbReference>
<evidence type="ECO:0000256" key="3">
    <source>
        <dbReference type="ARBA" id="ARBA00010790"/>
    </source>
</evidence>
<dbReference type="PROSITE" id="PS00623">
    <property type="entry name" value="GMC_OXRED_1"/>
    <property type="match status" value="1"/>
</dbReference>
<comment type="similarity">
    <text evidence="3 6">Belongs to the GMC oxidoreductase family.</text>
</comment>
<keyword evidence="5" id="KW-0964">Secreted</keyword>
<evidence type="ECO:0000256" key="4">
    <source>
        <dbReference type="ARBA" id="ARBA00022490"/>
    </source>
</evidence>
<dbReference type="GO" id="GO:0050660">
    <property type="term" value="F:flavin adenine dinucleotide binding"/>
    <property type="evidence" value="ECO:0007669"/>
    <property type="project" value="InterPro"/>
</dbReference>
<feature type="domain" description="Glucose-methanol-choline oxidoreductase N-terminal" evidence="8">
    <location>
        <begin position="247"/>
        <end position="261"/>
    </location>
</feature>
<keyword evidence="10" id="KW-1185">Reference proteome</keyword>
<dbReference type="Proteomes" id="UP000191522">
    <property type="component" value="Unassembled WGS sequence"/>
</dbReference>
<comment type="caution">
    <text evidence="9">The sequence shown here is derived from an EMBL/GenBank/DDBJ whole genome shotgun (WGS) entry which is preliminary data.</text>
</comment>
<dbReference type="Pfam" id="PF05199">
    <property type="entry name" value="GMC_oxred_C"/>
    <property type="match status" value="1"/>
</dbReference>
<keyword evidence="5" id="KW-0134">Cell wall</keyword>